<evidence type="ECO:0000256" key="2">
    <source>
        <dbReference type="ARBA" id="ARBA00022771"/>
    </source>
</evidence>
<accession>A0A5N6PKG4</accession>
<dbReference type="InterPro" id="IPR006564">
    <property type="entry name" value="Znf_PMZ"/>
</dbReference>
<keyword evidence="1" id="KW-0479">Metal-binding</keyword>
<dbReference type="PROSITE" id="PS50966">
    <property type="entry name" value="ZF_SWIM"/>
    <property type="match status" value="1"/>
</dbReference>
<dbReference type="PANTHER" id="PTHR31973:SF195">
    <property type="entry name" value="MUDR FAMILY TRANSPOSASE"/>
    <property type="match status" value="1"/>
</dbReference>
<name>A0A5N6PKG4_9ASTR</name>
<dbReference type="Pfam" id="PF10551">
    <property type="entry name" value="MULE"/>
    <property type="match status" value="1"/>
</dbReference>
<evidence type="ECO:0000313" key="7">
    <source>
        <dbReference type="EMBL" id="KAD6794383.1"/>
    </source>
</evidence>
<feature type="compositionally biased region" description="Basic and acidic residues" evidence="5">
    <location>
        <begin position="148"/>
        <end position="159"/>
    </location>
</feature>
<keyword evidence="2 4" id="KW-0863">Zinc-finger</keyword>
<evidence type="ECO:0000259" key="6">
    <source>
        <dbReference type="PROSITE" id="PS50966"/>
    </source>
</evidence>
<evidence type="ECO:0000256" key="4">
    <source>
        <dbReference type="PROSITE-ProRule" id="PRU00325"/>
    </source>
</evidence>
<dbReference type="InterPro" id="IPR007527">
    <property type="entry name" value="Znf_SWIM"/>
</dbReference>
<feature type="domain" description="SWIM-type" evidence="6">
    <location>
        <begin position="704"/>
        <end position="736"/>
    </location>
</feature>
<gene>
    <name evidence="7" type="ORF">E3N88_05279</name>
</gene>
<dbReference type="Proteomes" id="UP000326396">
    <property type="component" value="Linkage Group LG11"/>
</dbReference>
<reference evidence="7 8" key="1">
    <citation type="submission" date="2019-05" db="EMBL/GenBank/DDBJ databases">
        <title>Mikania micrantha, genome provides insights into the molecular mechanism of rapid growth.</title>
        <authorList>
            <person name="Liu B."/>
        </authorList>
    </citation>
    <scope>NUCLEOTIDE SEQUENCE [LARGE SCALE GENOMIC DNA]</scope>
    <source>
        <strain evidence="7">NLD-2019</strain>
        <tissue evidence="7">Leaf</tissue>
    </source>
</reference>
<comment type="caution">
    <text evidence="7">The sequence shown here is derived from an EMBL/GenBank/DDBJ whole genome shotgun (WGS) entry which is preliminary data.</text>
</comment>
<dbReference type="InterPro" id="IPR018289">
    <property type="entry name" value="MULE_transposase_dom"/>
</dbReference>
<keyword evidence="3" id="KW-0862">Zinc</keyword>
<dbReference type="PANTHER" id="PTHR31973">
    <property type="entry name" value="POLYPROTEIN, PUTATIVE-RELATED"/>
    <property type="match status" value="1"/>
</dbReference>
<dbReference type="GO" id="GO:0008270">
    <property type="term" value="F:zinc ion binding"/>
    <property type="evidence" value="ECO:0007669"/>
    <property type="project" value="UniProtKB-KW"/>
</dbReference>
<dbReference type="EMBL" id="SZYD01000003">
    <property type="protein sequence ID" value="KAD6794383.1"/>
    <property type="molecule type" value="Genomic_DNA"/>
</dbReference>
<keyword evidence="8" id="KW-1185">Reference proteome</keyword>
<dbReference type="AlphaFoldDB" id="A0A5N6PKG4"/>
<sequence>MSSFRPFLVKLYWNGETCYVNGVVNYDESTLSTSFIMRYRMTYEQFVDEICKHIQIQKESSILNLLLYYSFQSISESSYLVSEESMNMLYFLAENELHFMAHIKVKWQTTFSLQQTSCMDLLRGFSGPFEVGVDHTTVMQENDHCESDGFEHSEGHMTIESEESEFPPSNDESENDDAVPESWDRYNFGVHQGFSQATFDLNVEAEELNDYGLPDFDEEEDMDIWNEDSNELRLGMYFNSKNDVIYAVRRWNVSCNREIYVADSKPSLWKARCKTAQPQRDSAPVINTPLCRWRVTASKRRNHHLWRITTWTCSHTCYSTVIRNNNRSLRSKDVASHIFPQIREDISFPIKQIRAYIKEKLHVDITYSKAWIARRLAIEKIHGSWESNFEELPRYVEALKSSNDGTVVTWFHHPHSTQECAVFKFVFWAFGPCIKAFHLCQPIISVDGTHLKGPYKGKLLIAVSKNANNYILPVAYAIVDEETNESWSWFFQQFHQHVRNNSMGKLCVISDRHKGIVNVMENDEDWMEPKAYHRYCLRHIRSNFMKNFKSVSLKKLCWAIGSTTQRRKYRFAKREMRGLNEEAWQYLNNIEKSKWTVVFDERRRRWGNLTTNISESLNNVLRGARLLPIKACIDFTFQRDVAQYVKHTEIATSCTTALPPRMWTLFNHRDSRSREHQVFLFDQIDARYRVISRLQTNEDGGNDYTVEYRKKTCTCGKWQIYRFPCSHAIAVCHWRGDQPHDIVNYRFHTATYRAQYDGHFYPLSHSDHWREADWRIRGDTSRIIVLRGRRRARRIHNEMDVHYPEERRTRLCGLCRQPGHTINRCPNRQQ</sequence>
<organism evidence="7 8">
    <name type="scientific">Mikania micrantha</name>
    <name type="common">bitter vine</name>
    <dbReference type="NCBI Taxonomy" id="192012"/>
    <lineage>
        <taxon>Eukaryota</taxon>
        <taxon>Viridiplantae</taxon>
        <taxon>Streptophyta</taxon>
        <taxon>Embryophyta</taxon>
        <taxon>Tracheophyta</taxon>
        <taxon>Spermatophyta</taxon>
        <taxon>Magnoliopsida</taxon>
        <taxon>eudicotyledons</taxon>
        <taxon>Gunneridae</taxon>
        <taxon>Pentapetalae</taxon>
        <taxon>asterids</taxon>
        <taxon>campanulids</taxon>
        <taxon>Asterales</taxon>
        <taxon>Asteraceae</taxon>
        <taxon>Asteroideae</taxon>
        <taxon>Heliantheae alliance</taxon>
        <taxon>Eupatorieae</taxon>
        <taxon>Mikania</taxon>
    </lineage>
</organism>
<dbReference type="Pfam" id="PF04434">
    <property type="entry name" value="SWIM"/>
    <property type="match status" value="1"/>
</dbReference>
<feature type="region of interest" description="Disordered" evidence="5">
    <location>
        <begin position="148"/>
        <end position="180"/>
    </location>
</feature>
<evidence type="ECO:0000256" key="5">
    <source>
        <dbReference type="SAM" id="MobiDB-lite"/>
    </source>
</evidence>
<proteinExistence type="predicted"/>
<evidence type="ECO:0000256" key="1">
    <source>
        <dbReference type="ARBA" id="ARBA00022723"/>
    </source>
</evidence>
<evidence type="ECO:0000256" key="3">
    <source>
        <dbReference type="ARBA" id="ARBA00022833"/>
    </source>
</evidence>
<protein>
    <recommendedName>
        <fullName evidence="6">SWIM-type domain-containing protein</fullName>
    </recommendedName>
</protein>
<evidence type="ECO:0000313" key="8">
    <source>
        <dbReference type="Proteomes" id="UP000326396"/>
    </source>
</evidence>
<dbReference type="OrthoDB" id="1747431at2759"/>
<feature type="compositionally biased region" description="Acidic residues" evidence="5">
    <location>
        <begin position="160"/>
        <end position="179"/>
    </location>
</feature>
<dbReference type="SMART" id="SM00575">
    <property type="entry name" value="ZnF_PMZ"/>
    <property type="match status" value="1"/>
</dbReference>